<gene>
    <name evidence="6" type="ORF">FRD01_04370</name>
</gene>
<dbReference type="PANTHER" id="PTHR11061">
    <property type="entry name" value="RNA M5U METHYLTRANSFERASE"/>
    <property type="match status" value="1"/>
</dbReference>
<dbReference type="InterPro" id="IPR010280">
    <property type="entry name" value="U5_MeTrfase_fam"/>
</dbReference>
<evidence type="ECO:0000313" key="6">
    <source>
        <dbReference type="EMBL" id="QED26493.1"/>
    </source>
</evidence>
<dbReference type="Proteomes" id="UP000321595">
    <property type="component" value="Chromosome"/>
</dbReference>
<dbReference type="InterPro" id="IPR029063">
    <property type="entry name" value="SAM-dependent_MTases_sf"/>
</dbReference>
<name>A0A5B8XR24_9DELT</name>
<keyword evidence="7" id="KW-1185">Reference proteome</keyword>
<dbReference type="GO" id="GO:0070475">
    <property type="term" value="P:rRNA base methylation"/>
    <property type="evidence" value="ECO:0007669"/>
    <property type="project" value="TreeGrafter"/>
</dbReference>
<dbReference type="InterPro" id="IPR012340">
    <property type="entry name" value="NA-bd_OB-fold"/>
</dbReference>
<sequence>MEGALPEEQAEIEILTRKKKFARARAIKVLKASDQRVKPDCKYFESCGGCQFWHVSYQDELKIKVDAAVHTIEKIAKLKIPQFEVHEAPSTSAWRNRATLQISQGKVGFFQRGSHEVVDIEECPILMPELNSALKSVRSATPPKATGQVVLETAGNNTALISTSDFSLPNLPVGFPVAGVHDKSSRRGMERIAPDVAFPALESHSNGLGQIGLESGQFRQSNDQVNRALVAHVKSLFETRSEPHLFEYFAGAGNFTWAIADRFRDVDAYEGGKEAVDLGNAIAKGLRRPNVRFHAQDLFQMAPPAFGQSAVLLDPPRDGGQKVCQMLVKKSPKFVVYVSCDPATLARDLGILSSKYQIRTFDFFDMFPRSGHIETVVSLELI</sequence>
<dbReference type="InterPro" id="IPR030390">
    <property type="entry name" value="MeTrfase_TrmA_AS"/>
</dbReference>
<dbReference type="EMBL" id="CP042467">
    <property type="protein sequence ID" value="QED26493.1"/>
    <property type="molecule type" value="Genomic_DNA"/>
</dbReference>
<evidence type="ECO:0000256" key="5">
    <source>
        <dbReference type="PROSITE-ProRule" id="PRU10015"/>
    </source>
</evidence>
<protein>
    <submittedName>
        <fullName evidence="6">Class I SAM-dependent RNA methyltransferase</fullName>
    </submittedName>
</protein>
<dbReference type="PROSITE" id="PS51687">
    <property type="entry name" value="SAM_MT_RNA_M5U"/>
    <property type="match status" value="1"/>
</dbReference>
<evidence type="ECO:0000256" key="1">
    <source>
        <dbReference type="ARBA" id="ARBA00022603"/>
    </source>
</evidence>
<feature type="binding site" evidence="4">
    <location>
        <position position="270"/>
    </location>
    <ligand>
        <name>S-adenosyl-L-methionine</name>
        <dbReference type="ChEBI" id="CHEBI:59789"/>
    </ligand>
</feature>
<keyword evidence="1 4" id="KW-0489">Methyltransferase</keyword>
<evidence type="ECO:0000256" key="4">
    <source>
        <dbReference type="PROSITE-ProRule" id="PRU01024"/>
    </source>
</evidence>
<keyword evidence="3 4" id="KW-0949">S-adenosyl-L-methionine</keyword>
<proteinExistence type="inferred from homology"/>
<dbReference type="AlphaFoldDB" id="A0A5B8XR24"/>
<dbReference type="SUPFAM" id="SSF53335">
    <property type="entry name" value="S-adenosyl-L-methionine-dependent methyltransferases"/>
    <property type="match status" value="2"/>
</dbReference>
<feature type="binding site" evidence="4">
    <location>
        <position position="249"/>
    </location>
    <ligand>
        <name>S-adenosyl-L-methionine</name>
        <dbReference type="ChEBI" id="CHEBI:59789"/>
    </ligand>
</feature>
<comment type="similarity">
    <text evidence="4">Belongs to the class I-like SAM-binding methyltransferase superfamily. RNA M5U methyltransferase family.</text>
</comment>
<accession>A0A5B8XR24</accession>
<feature type="binding site" evidence="4">
    <location>
        <position position="220"/>
    </location>
    <ligand>
        <name>S-adenosyl-L-methionine</name>
        <dbReference type="ChEBI" id="CHEBI:59789"/>
    </ligand>
</feature>
<dbReference type="OrthoDB" id="9804590at2"/>
<feature type="binding site" evidence="4">
    <location>
        <position position="314"/>
    </location>
    <ligand>
        <name>S-adenosyl-L-methionine</name>
        <dbReference type="ChEBI" id="CHEBI:59789"/>
    </ligand>
</feature>
<evidence type="ECO:0000313" key="7">
    <source>
        <dbReference type="Proteomes" id="UP000321595"/>
    </source>
</evidence>
<reference evidence="6 7" key="1">
    <citation type="submission" date="2019-08" db="EMBL/GenBank/DDBJ databases">
        <authorList>
            <person name="Liang Q."/>
        </authorList>
    </citation>
    <scope>NUCLEOTIDE SEQUENCE [LARGE SCALE GENOMIC DNA]</scope>
    <source>
        <strain evidence="6 7">V1718</strain>
    </source>
</reference>
<feature type="active site" evidence="5">
    <location>
        <position position="340"/>
    </location>
</feature>
<dbReference type="Gene3D" id="2.40.50.140">
    <property type="entry name" value="Nucleic acid-binding proteins"/>
    <property type="match status" value="1"/>
</dbReference>
<dbReference type="PROSITE" id="PS01230">
    <property type="entry name" value="TRMA_1"/>
    <property type="match status" value="1"/>
</dbReference>
<dbReference type="PANTHER" id="PTHR11061:SF30">
    <property type="entry name" value="TRNA (URACIL(54)-C(5))-METHYLTRANSFERASE"/>
    <property type="match status" value="1"/>
</dbReference>
<feature type="active site" description="Nucleophile" evidence="4">
    <location>
        <position position="340"/>
    </location>
</feature>
<dbReference type="GO" id="GO:0070041">
    <property type="term" value="F:rRNA (uridine-C5-)-methyltransferase activity"/>
    <property type="evidence" value="ECO:0007669"/>
    <property type="project" value="TreeGrafter"/>
</dbReference>
<evidence type="ECO:0000256" key="2">
    <source>
        <dbReference type="ARBA" id="ARBA00022679"/>
    </source>
</evidence>
<evidence type="ECO:0000256" key="3">
    <source>
        <dbReference type="ARBA" id="ARBA00022691"/>
    </source>
</evidence>
<dbReference type="KEGG" id="bbae:FRD01_04370"/>
<dbReference type="Pfam" id="PF05958">
    <property type="entry name" value="tRNA_U5-meth_tr"/>
    <property type="match status" value="2"/>
</dbReference>
<keyword evidence="2 4" id="KW-0808">Transferase</keyword>
<organism evidence="6 7">
    <name type="scientific">Microvenator marinus</name>
    <dbReference type="NCBI Taxonomy" id="2600177"/>
    <lineage>
        <taxon>Bacteria</taxon>
        <taxon>Deltaproteobacteria</taxon>
        <taxon>Bradymonadales</taxon>
        <taxon>Microvenatoraceae</taxon>
        <taxon>Microvenator</taxon>
    </lineage>
</organism>
<dbReference type="Gene3D" id="3.40.50.150">
    <property type="entry name" value="Vaccinia Virus protein VP39"/>
    <property type="match status" value="1"/>
</dbReference>
<dbReference type="Gene3D" id="2.40.50.1070">
    <property type="match status" value="1"/>
</dbReference>